<dbReference type="RefSeq" id="WP_231819544.1">
    <property type="nucleotide sequence ID" value="NZ_CP082781.1"/>
</dbReference>
<dbReference type="InterPro" id="IPR005025">
    <property type="entry name" value="FMN_Rdtase-like_dom"/>
</dbReference>
<accession>A0ABY3RSA4</accession>
<name>A0ABY3RSA4_9MICO</name>
<gene>
    <name evidence="2" type="ORF">K8F61_13945</name>
</gene>
<feature type="domain" description="NADPH-dependent FMN reductase-like" evidence="1">
    <location>
        <begin position="16"/>
        <end position="153"/>
    </location>
</feature>
<evidence type="ECO:0000313" key="2">
    <source>
        <dbReference type="EMBL" id="UGS25755.1"/>
    </source>
</evidence>
<evidence type="ECO:0000259" key="1">
    <source>
        <dbReference type="Pfam" id="PF03358"/>
    </source>
</evidence>
<proteinExistence type="predicted"/>
<dbReference type="Pfam" id="PF03358">
    <property type="entry name" value="FMN_red"/>
    <property type="match status" value="1"/>
</dbReference>
<keyword evidence="3" id="KW-1185">Reference proteome</keyword>
<evidence type="ECO:0000313" key="3">
    <source>
        <dbReference type="Proteomes" id="UP001199642"/>
    </source>
</evidence>
<dbReference type="Proteomes" id="UP001199642">
    <property type="component" value="Chromosome"/>
</dbReference>
<sequence>MSALTALMLNCTLKPSPEPSSTEVLGQQVMEALGEQGVSGDALRVVDHRVLPGVLTDMGDDDEWPTIRAAVLAADILVLATPTWLGQHSSVAQRVLERLDAELSETDDAGRPTLFGTVAIPVVVGNEDGAHHISAILGQALGDVGCTLAAQPAVYWNGEAMSGVDYKDLTEVPEAVAAATRTAAANAVHLAGLLAASPYPSP</sequence>
<dbReference type="Gene3D" id="3.40.50.360">
    <property type="match status" value="1"/>
</dbReference>
<dbReference type="SUPFAM" id="SSF52218">
    <property type="entry name" value="Flavoproteins"/>
    <property type="match status" value="1"/>
</dbReference>
<organism evidence="2 3">
    <name type="scientific">Microbacterium resistens</name>
    <dbReference type="NCBI Taxonomy" id="156977"/>
    <lineage>
        <taxon>Bacteria</taxon>
        <taxon>Bacillati</taxon>
        <taxon>Actinomycetota</taxon>
        <taxon>Actinomycetes</taxon>
        <taxon>Micrococcales</taxon>
        <taxon>Microbacteriaceae</taxon>
        <taxon>Microbacterium</taxon>
    </lineage>
</organism>
<reference evidence="2 3" key="1">
    <citation type="submission" date="2023-01" db="EMBL/GenBank/DDBJ databases">
        <title>Characterization of estradiol degrading bacteria Microbacterium sp. MZT7 and reveal degrading genes through genome analysis.</title>
        <authorList>
            <person name="Hao P."/>
            <person name="Gao Y."/>
        </authorList>
    </citation>
    <scope>NUCLEOTIDE SEQUENCE [LARGE SCALE GENOMIC DNA]</scope>
    <source>
        <strain evidence="2 3">MZT7</strain>
    </source>
</reference>
<protein>
    <submittedName>
        <fullName evidence="2">NAD(P)H-dependent oxidoreductase</fullName>
    </submittedName>
</protein>
<dbReference type="InterPro" id="IPR029039">
    <property type="entry name" value="Flavoprotein-like_sf"/>
</dbReference>
<dbReference type="EMBL" id="CP082781">
    <property type="protein sequence ID" value="UGS25755.1"/>
    <property type="molecule type" value="Genomic_DNA"/>
</dbReference>